<comment type="caution">
    <text evidence="2">The sequence shown here is derived from an EMBL/GenBank/DDBJ whole genome shotgun (WGS) entry which is preliminary data.</text>
</comment>
<name>A0AA38VW45_9PEZI</name>
<reference evidence="2" key="1">
    <citation type="submission" date="2022-07" db="EMBL/GenBank/DDBJ databases">
        <title>Fungi with potential for degradation of polypropylene.</title>
        <authorList>
            <person name="Gostincar C."/>
        </authorList>
    </citation>
    <scope>NUCLEOTIDE SEQUENCE</scope>
    <source>
        <strain evidence="2">EXF-13287</strain>
    </source>
</reference>
<proteinExistence type="predicted"/>
<feature type="region of interest" description="Disordered" evidence="1">
    <location>
        <begin position="84"/>
        <end position="113"/>
    </location>
</feature>
<evidence type="ECO:0000256" key="1">
    <source>
        <dbReference type="SAM" id="MobiDB-lite"/>
    </source>
</evidence>
<dbReference type="EMBL" id="JANBVN010000073">
    <property type="protein sequence ID" value="KAJ9150153.1"/>
    <property type="molecule type" value="Genomic_DNA"/>
</dbReference>
<organism evidence="2 3">
    <name type="scientific">Coniochaeta hoffmannii</name>
    <dbReference type="NCBI Taxonomy" id="91930"/>
    <lineage>
        <taxon>Eukaryota</taxon>
        <taxon>Fungi</taxon>
        <taxon>Dikarya</taxon>
        <taxon>Ascomycota</taxon>
        <taxon>Pezizomycotina</taxon>
        <taxon>Sordariomycetes</taxon>
        <taxon>Sordariomycetidae</taxon>
        <taxon>Coniochaetales</taxon>
        <taxon>Coniochaetaceae</taxon>
        <taxon>Coniochaeta</taxon>
    </lineage>
</organism>
<dbReference type="Proteomes" id="UP001174691">
    <property type="component" value="Unassembled WGS sequence"/>
</dbReference>
<feature type="compositionally biased region" description="Low complexity" evidence="1">
    <location>
        <begin position="12"/>
        <end position="32"/>
    </location>
</feature>
<evidence type="ECO:0000313" key="2">
    <source>
        <dbReference type="EMBL" id="KAJ9150153.1"/>
    </source>
</evidence>
<feature type="region of interest" description="Disordered" evidence="1">
    <location>
        <begin position="1"/>
        <end position="61"/>
    </location>
</feature>
<accession>A0AA38VW45</accession>
<sequence length="213" mass="22595">MGILKRKRSESEFSFSSGSTFSSPPRPGSSSFNFGGDIHANTHRPLPYGASASHPSGRTMKRFRDNRLPEDEIHQNTLKMLYSAQQQHHHHLDQHPNHEHTPQPMPPTKSSGQTSLHAFFTISSPATTRPDMLPPPIEKAALALANEHTSCEDCGTSMPGGGGGDAGAAMDMDGYAGLAVVASRCVGCGKVVCGSCSVSNLGAEPRCLVCAGR</sequence>
<gene>
    <name evidence="2" type="ORF">NKR19_g5341</name>
</gene>
<dbReference type="AlphaFoldDB" id="A0AA38VW45"/>
<evidence type="ECO:0000313" key="3">
    <source>
        <dbReference type="Proteomes" id="UP001174691"/>
    </source>
</evidence>
<keyword evidence="3" id="KW-1185">Reference proteome</keyword>
<protein>
    <submittedName>
        <fullName evidence="2">Uncharacterized protein</fullName>
    </submittedName>
</protein>